<reference evidence="2 3" key="1">
    <citation type="submission" date="2024-07" db="EMBL/GenBank/DDBJ databases">
        <authorList>
            <person name="Kang M."/>
        </authorList>
    </citation>
    <scope>NUCLEOTIDE SEQUENCE [LARGE SCALE GENOMIC DNA]</scope>
    <source>
        <strain evidence="2 3">DFM31</strain>
    </source>
</reference>
<evidence type="ECO:0008006" key="4">
    <source>
        <dbReference type="Google" id="ProtNLM"/>
    </source>
</evidence>
<feature type="transmembrane region" description="Helical" evidence="1">
    <location>
        <begin position="53"/>
        <end position="70"/>
    </location>
</feature>
<keyword evidence="3" id="KW-1185">Reference proteome</keyword>
<keyword evidence="1" id="KW-1133">Transmembrane helix</keyword>
<keyword evidence="1" id="KW-0812">Transmembrane</keyword>
<evidence type="ECO:0000313" key="3">
    <source>
        <dbReference type="Proteomes" id="UP001553161"/>
    </source>
</evidence>
<feature type="transmembrane region" description="Helical" evidence="1">
    <location>
        <begin position="158"/>
        <end position="182"/>
    </location>
</feature>
<evidence type="ECO:0000313" key="2">
    <source>
        <dbReference type="EMBL" id="MEV8465882.1"/>
    </source>
</evidence>
<dbReference type="EMBL" id="JBFBVU010000003">
    <property type="protein sequence ID" value="MEV8465882.1"/>
    <property type="molecule type" value="Genomic_DNA"/>
</dbReference>
<name>A0ABV3L2V3_9RHOB</name>
<protein>
    <recommendedName>
        <fullName evidence="4">TVP38/TMEM64 family membrane protein</fullName>
    </recommendedName>
</protein>
<accession>A0ABV3L2V3</accession>
<comment type="caution">
    <text evidence="2">The sequence shown here is derived from an EMBL/GenBank/DDBJ whole genome shotgun (WGS) entry which is preliminary data.</text>
</comment>
<evidence type="ECO:0000256" key="1">
    <source>
        <dbReference type="SAM" id="Phobius"/>
    </source>
</evidence>
<feature type="transmembrane region" description="Helical" evidence="1">
    <location>
        <begin position="82"/>
        <end position="105"/>
    </location>
</feature>
<dbReference type="RefSeq" id="WP_366191674.1">
    <property type="nucleotide sequence ID" value="NZ_JBFBVU010000003.1"/>
</dbReference>
<proteinExistence type="predicted"/>
<sequence length="213" mass="22821">MSNPGRPFSWAGLLVRLVLLLALILAARHTSDWVLAHLPGALAEGAHPLRHGMVWGAMLAYVVLLMIPFVPGVEIGLGLMMAFGAGIAPLIYLCTVLALTLAFLIGRCLPETRVIALLSRLRLTRMADLLRQLQPLDTEARLAILMQSPRPRLLSYRFVILAAALNLPGNFVIGGGGGISLIAGFCRLFSLHGFILTVSLAVAPVPVAIFLFG</sequence>
<dbReference type="Proteomes" id="UP001553161">
    <property type="component" value="Unassembled WGS sequence"/>
</dbReference>
<organism evidence="2 3">
    <name type="scientific">Meridianimarinicoccus marinus</name>
    <dbReference type="NCBI Taxonomy" id="3231483"/>
    <lineage>
        <taxon>Bacteria</taxon>
        <taxon>Pseudomonadati</taxon>
        <taxon>Pseudomonadota</taxon>
        <taxon>Alphaproteobacteria</taxon>
        <taxon>Rhodobacterales</taxon>
        <taxon>Paracoccaceae</taxon>
        <taxon>Meridianimarinicoccus</taxon>
    </lineage>
</organism>
<gene>
    <name evidence="2" type="ORF">AB0T83_03690</name>
</gene>
<feature type="transmembrane region" description="Helical" evidence="1">
    <location>
        <begin position="194"/>
        <end position="212"/>
    </location>
</feature>
<keyword evidence="1" id="KW-0472">Membrane</keyword>